<evidence type="ECO:0000313" key="3">
    <source>
        <dbReference type="Proteomes" id="UP000030001"/>
    </source>
</evidence>
<keyword evidence="1" id="KW-1133">Transmembrane helix</keyword>
<gene>
    <name evidence="2" type="ORF">LX03_02970</name>
</gene>
<keyword evidence="1" id="KW-0812">Transmembrane</keyword>
<dbReference type="Proteomes" id="UP000030001">
    <property type="component" value="Unassembled WGS sequence"/>
</dbReference>
<proteinExistence type="predicted"/>
<reference evidence="2 3" key="1">
    <citation type="submission" date="2014-09" db="EMBL/GenBank/DDBJ databases">
        <title>Lactobacillus mucosae CRL573 Genome Sequencing.</title>
        <authorList>
            <person name="Bleckwedel J."/>
            <person name="Teran L.C."/>
            <person name="Bonacina J."/>
            <person name="Saavedra L."/>
            <person name="Mozzi F.B."/>
            <person name="Raya R.R."/>
        </authorList>
    </citation>
    <scope>NUCLEOTIDE SEQUENCE [LARGE SCALE GENOMIC DNA]</scope>
    <source>
        <strain evidence="2 3">CRL573</strain>
    </source>
</reference>
<evidence type="ECO:0000256" key="1">
    <source>
        <dbReference type="SAM" id="Phobius"/>
    </source>
</evidence>
<accession>A0A099YCW8</accession>
<evidence type="ECO:0000313" key="2">
    <source>
        <dbReference type="EMBL" id="KGL67261.1"/>
    </source>
</evidence>
<organism evidence="2 3">
    <name type="scientific">Limosilactobacillus mucosae</name>
    <name type="common">Lactobacillus mucosae</name>
    <dbReference type="NCBI Taxonomy" id="97478"/>
    <lineage>
        <taxon>Bacteria</taxon>
        <taxon>Bacillati</taxon>
        <taxon>Bacillota</taxon>
        <taxon>Bacilli</taxon>
        <taxon>Lactobacillales</taxon>
        <taxon>Lactobacillaceae</taxon>
        <taxon>Limosilactobacillus</taxon>
    </lineage>
</organism>
<dbReference type="AlphaFoldDB" id="A0A099YCW8"/>
<feature type="transmembrane region" description="Helical" evidence="1">
    <location>
        <begin position="34"/>
        <end position="56"/>
    </location>
</feature>
<dbReference type="EMBL" id="JROC01000026">
    <property type="protein sequence ID" value="KGL67261.1"/>
    <property type="molecule type" value="Genomic_DNA"/>
</dbReference>
<comment type="caution">
    <text evidence="2">The sequence shown here is derived from an EMBL/GenBank/DDBJ whole genome shotgun (WGS) entry which is preliminary data.</text>
</comment>
<protein>
    <submittedName>
        <fullName evidence="2">Uncharacterized protein</fullName>
    </submittedName>
</protein>
<name>A0A099YCW8_LIMMU</name>
<sequence length="60" mass="6399">MIKTIFKLILAIAVVVLWVAALYAFVKFGFAVNVAVGWLTLSVALYLGSRVISALIGGDD</sequence>
<keyword evidence="1" id="KW-0472">Membrane</keyword>